<dbReference type="GO" id="GO:0046556">
    <property type="term" value="F:alpha-L-arabinofuranosidase activity"/>
    <property type="evidence" value="ECO:0007669"/>
    <property type="project" value="InterPro"/>
</dbReference>
<dbReference type="SUPFAM" id="SSF110221">
    <property type="entry name" value="AbfB domain"/>
    <property type="match status" value="1"/>
</dbReference>
<feature type="signal peptide" evidence="2">
    <location>
        <begin position="1"/>
        <end position="31"/>
    </location>
</feature>
<evidence type="ECO:0000256" key="2">
    <source>
        <dbReference type="SAM" id="SignalP"/>
    </source>
</evidence>
<dbReference type="AlphaFoldDB" id="A0A8J3CL29"/>
<protein>
    <recommendedName>
        <fullName evidence="3">Alpha-L-arabinofuranosidase B arabinose-binding domain-containing protein</fullName>
    </recommendedName>
</protein>
<gene>
    <name evidence="4" type="ORF">GCM10012275_62010</name>
</gene>
<comment type="caution">
    <text evidence="4">The sequence shown here is derived from an EMBL/GenBank/DDBJ whole genome shotgun (WGS) entry which is preliminary data.</text>
</comment>
<dbReference type="InterPro" id="IPR036195">
    <property type="entry name" value="AbfB_ABD_sf"/>
</dbReference>
<accession>A0A8J3CL29</accession>
<evidence type="ECO:0000313" key="5">
    <source>
        <dbReference type="Proteomes" id="UP000637578"/>
    </source>
</evidence>
<evidence type="ECO:0000313" key="4">
    <source>
        <dbReference type="EMBL" id="GGM83037.1"/>
    </source>
</evidence>
<reference evidence="4" key="2">
    <citation type="submission" date="2020-09" db="EMBL/GenBank/DDBJ databases">
        <authorList>
            <person name="Sun Q."/>
            <person name="Zhou Y."/>
        </authorList>
    </citation>
    <scope>NUCLEOTIDE SEQUENCE</scope>
    <source>
        <strain evidence="4">CGMCC 4.5737</strain>
    </source>
</reference>
<dbReference type="Pfam" id="PF03752">
    <property type="entry name" value="ALF"/>
    <property type="match status" value="1"/>
</dbReference>
<dbReference type="InterPro" id="IPR005506">
    <property type="entry name" value="DUF312_ALF"/>
</dbReference>
<dbReference type="RefSeq" id="WP_189061992.1">
    <property type="nucleotide sequence ID" value="NZ_BMMK01000059.1"/>
</dbReference>
<proteinExistence type="predicted"/>
<reference evidence="4" key="1">
    <citation type="journal article" date="2014" name="Int. J. Syst. Evol. Microbiol.">
        <title>Complete genome sequence of Corynebacterium casei LMG S-19264T (=DSM 44701T), isolated from a smear-ripened cheese.</title>
        <authorList>
            <consortium name="US DOE Joint Genome Institute (JGI-PGF)"/>
            <person name="Walter F."/>
            <person name="Albersmeier A."/>
            <person name="Kalinowski J."/>
            <person name="Ruckert C."/>
        </authorList>
    </citation>
    <scope>NUCLEOTIDE SEQUENCE</scope>
    <source>
        <strain evidence="4">CGMCC 4.5737</strain>
    </source>
</reference>
<evidence type="ECO:0000259" key="3">
    <source>
        <dbReference type="Pfam" id="PF05270"/>
    </source>
</evidence>
<dbReference type="InterPro" id="IPR007934">
    <property type="entry name" value="AbfB_ABD"/>
</dbReference>
<keyword evidence="2" id="KW-0732">Signal</keyword>
<evidence type="ECO:0000256" key="1">
    <source>
        <dbReference type="SAM" id="Coils"/>
    </source>
</evidence>
<dbReference type="GO" id="GO:0046373">
    <property type="term" value="P:L-arabinose metabolic process"/>
    <property type="evidence" value="ECO:0007669"/>
    <property type="project" value="InterPro"/>
</dbReference>
<sequence>MTKAARVQAVVVRGVAAAAVLTACIGTVAEAAMPVTTPRLVATPAANATEMEKVDAAAVVGVSPPPNELLGLSDRDFVFALWTRAGEKAEQHKELRAAAELALSTSDSACLTFIRTGIYEAHQRDVKRVMEQERTARQARLAKSKAAQELGIVAGNELLILSDDNFIRAIYKHPNAGPEVKKAALRALAGSKEDQRRFIVSGIREANQRDFDNWVKDATEKERAEKERQKSRAARTHAARIVGVEADERMLGLSDRDFLFEIWNKATQGTQVWAAADTALRSSNPADWTAFIDTGIQQAHQRDAEAAQKKVAEANRRQVLEILARAEQSGVHPALVAAANAALAGSDADREYFLREGQYKALRQAIRSATPGVSGWYVRHWAGQGFITKNPTGDDTAKADATWKIVPGLADSSCHSFESVNYPGHYLQPSDFRVVIRPTDGSDASRSNATWCARRGLAGTGVSFESHRMPGRYLRHIDTQLWAANSSGEHYFDTPRLFTEDATWTIDAPLVPDKR</sequence>
<feature type="coiled-coil region" evidence="1">
    <location>
        <begin position="297"/>
        <end position="329"/>
    </location>
</feature>
<keyword evidence="1" id="KW-0175">Coiled coil</keyword>
<organism evidence="4 5">
    <name type="scientific">Longimycelium tulufanense</name>
    <dbReference type="NCBI Taxonomy" id="907463"/>
    <lineage>
        <taxon>Bacteria</taxon>
        <taxon>Bacillati</taxon>
        <taxon>Actinomycetota</taxon>
        <taxon>Actinomycetes</taxon>
        <taxon>Pseudonocardiales</taxon>
        <taxon>Pseudonocardiaceae</taxon>
        <taxon>Longimycelium</taxon>
    </lineage>
</organism>
<dbReference type="EMBL" id="BMMK01000059">
    <property type="protein sequence ID" value="GGM83037.1"/>
    <property type="molecule type" value="Genomic_DNA"/>
</dbReference>
<keyword evidence="5" id="KW-1185">Reference proteome</keyword>
<dbReference type="CDD" id="cd23399">
    <property type="entry name" value="beta-trefoil_ABD_ABFB"/>
    <property type="match status" value="1"/>
</dbReference>
<feature type="chain" id="PRO_5035250655" description="Alpha-L-arabinofuranosidase B arabinose-binding domain-containing protein" evidence="2">
    <location>
        <begin position="32"/>
        <end position="515"/>
    </location>
</feature>
<dbReference type="Pfam" id="PF05270">
    <property type="entry name" value="AbfB"/>
    <property type="match status" value="1"/>
</dbReference>
<dbReference type="PROSITE" id="PS51257">
    <property type="entry name" value="PROKAR_LIPOPROTEIN"/>
    <property type="match status" value="1"/>
</dbReference>
<feature type="domain" description="Alpha-L-arabinofuranosidase B arabinose-binding" evidence="3">
    <location>
        <begin position="367"/>
        <end position="506"/>
    </location>
</feature>
<dbReference type="Proteomes" id="UP000637578">
    <property type="component" value="Unassembled WGS sequence"/>
</dbReference>
<dbReference type="Gene3D" id="2.80.10.50">
    <property type="match status" value="1"/>
</dbReference>
<name>A0A8J3CL29_9PSEU</name>